<feature type="compositionally biased region" description="Basic and acidic residues" evidence="4">
    <location>
        <begin position="206"/>
        <end position="232"/>
    </location>
</feature>
<comment type="caution">
    <text evidence="7">The sequence shown here is derived from an EMBL/GenBank/DDBJ whole genome shotgun (WGS) entry which is preliminary data.</text>
</comment>
<dbReference type="PANTHER" id="PTHR10903:SF107">
    <property type="entry name" value="GTPASE IMAP FAMILY MEMBER 4-LIKE-RELATED"/>
    <property type="match status" value="1"/>
</dbReference>
<dbReference type="SUPFAM" id="SSF52540">
    <property type="entry name" value="P-loop containing nucleoside triphosphate hydrolases"/>
    <property type="match status" value="1"/>
</dbReference>
<evidence type="ECO:0000313" key="7">
    <source>
        <dbReference type="EMBL" id="KAG5278861.1"/>
    </source>
</evidence>
<evidence type="ECO:0000256" key="1">
    <source>
        <dbReference type="ARBA" id="ARBA00008535"/>
    </source>
</evidence>
<evidence type="ECO:0000313" key="8">
    <source>
        <dbReference type="Proteomes" id="UP000823561"/>
    </source>
</evidence>
<organism evidence="7 8">
    <name type="scientific">Alosa alosa</name>
    <name type="common">allis shad</name>
    <dbReference type="NCBI Taxonomy" id="278164"/>
    <lineage>
        <taxon>Eukaryota</taxon>
        <taxon>Metazoa</taxon>
        <taxon>Chordata</taxon>
        <taxon>Craniata</taxon>
        <taxon>Vertebrata</taxon>
        <taxon>Euteleostomi</taxon>
        <taxon>Actinopterygii</taxon>
        <taxon>Neopterygii</taxon>
        <taxon>Teleostei</taxon>
        <taxon>Clupei</taxon>
        <taxon>Clupeiformes</taxon>
        <taxon>Clupeoidei</taxon>
        <taxon>Clupeidae</taxon>
        <taxon>Alosa</taxon>
    </lineage>
</organism>
<keyword evidence="8" id="KW-1185">Reference proteome</keyword>
<protein>
    <recommendedName>
        <fullName evidence="6">AIG1-type G domain-containing protein</fullName>
    </recommendedName>
</protein>
<accession>A0AAV6H0R6</accession>
<dbReference type="Gene3D" id="3.40.50.300">
    <property type="entry name" value="P-loop containing nucleotide triphosphate hydrolases"/>
    <property type="match status" value="1"/>
</dbReference>
<sequence>MASGGSFTPYDLRILLLGPRGAGKTYVADKIIGHETSEENIGLCIEKKGKWKGQTVTVVDTPGWDSVAVQQTHLQTERIVEGAALCVPGPNALILVLPISTYEDVLSTEEIHTACQHVELLSERAWNYTMVLFVCKYEVEESVIGRHVKATQKLLEKCDRRHFILRNDSRVADLQQVIEDLVRKTCGECLSYSRDILPSYSRAKSDGTAELHKQSEQTVKHSDEMKRRDSSETIRPTMQETGKSEVAVQDQGDILALLGRYAPPSGIIMMAYIGALLGAVAGATDGVAGSVRGLVLGVTGGILVAMMVIGAARFSRGNGIQSGAHQSTNIRDAGSTEKSKEQ</sequence>
<gene>
    <name evidence="7" type="ORF">AALO_G00103520</name>
</gene>
<reference evidence="7" key="1">
    <citation type="submission" date="2020-10" db="EMBL/GenBank/DDBJ databases">
        <title>Chromosome-scale genome assembly of the Allis shad, Alosa alosa.</title>
        <authorList>
            <person name="Margot Z."/>
            <person name="Christophe K."/>
            <person name="Cabau C."/>
            <person name="Louis A."/>
            <person name="Berthelot C."/>
            <person name="Parey E."/>
            <person name="Roest Crollius H."/>
            <person name="Montfort J."/>
            <person name="Robinson-Rechavi M."/>
            <person name="Bucao C."/>
            <person name="Bouchez O."/>
            <person name="Gislard M."/>
            <person name="Lluch J."/>
            <person name="Milhes M."/>
            <person name="Lampietro C."/>
            <person name="Lopez Roques C."/>
            <person name="Donnadieu C."/>
            <person name="Braasch I."/>
            <person name="Desvignes T."/>
            <person name="Postlethwait J."/>
            <person name="Bobe J."/>
            <person name="Guiguen Y."/>
        </authorList>
    </citation>
    <scope>NUCLEOTIDE SEQUENCE</scope>
    <source>
        <strain evidence="7">M-15738</strain>
        <tissue evidence="7">Blood</tissue>
    </source>
</reference>
<feature type="region of interest" description="Disordered" evidence="4">
    <location>
        <begin position="320"/>
        <end position="342"/>
    </location>
</feature>
<feature type="region of interest" description="Disordered" evidence="4">
    <location>
        <begin position="206"/>
        <end position="244"/>
    </location>
</feature>
<dbReference type="GO" id="GO:0005525">
    <property type="term" value="F:GTP binding"/>
    <property type="evidence" value="ECO:0007669"/>
    <property type="project" value="UniProtKB-KW"/>
</dbReference>
<keyword evidence="5" id="KW-0472">Membrane</keyword>
<evidence type="ECO:0000256" key="2">
    <source>
        <dbReference type="ARBA" id="ARBA00022741"/>
    </source>
</evidence>
<proteinExistence type="inferred from homology"/>
<evidence type="ECO:0000256" key="5">
    <source>
        <dbReference type="SAM" id="Phobius"/>
    </source>
</evidence>
<comment type="similarity">
    <text evidence="1">Belongs to the TRAFAC class TrmE-Era-EngA-EngB-Septin-like GTPase superfamily. AIG1/Toc34/Toc159-like paraseptin GTPase family. IAN subfamily.</text>
</comment>
<name>A0AAV6H0R6_9TELE</name>
<keyword evidence="5" id="KW-0812">Transmembrane</keyword>
<feature type="domain" description="AIG1-type G" evidence="6">
    <location>
        <begin position="12"/>
        <end position="191"/>
    </location>
</feature>
<feature type="transmembrane region" description="Helical" evidence="5">
    <location>
        <begin position="267"/>
        <end position="288"/>
    </location>
</feature>
<dbReference type="InterPro" id="IPR027417">
    <property type="entry name" value="P-loop_NTPase"/>
</dbReference>
<dbReference type="InterPro" id="IPR006703">
    <property type="entry name" value="G_AIG1"/>
</dbReference>
<evidence type="ECO:0000259" key="6">
    <source>
        <dbReference type="Pfam" id="PF04548"/>
    </source>
</evidence>
<dbReference type="AlphaFoldDB" id="A0AAV6H0R6"/>
<evidence type="ECO:0000256" key="4">
    <source>
        <dbReference type="SAM" id="MobiDB-lite"/>
    </source>
</evidence>
<feature type="compositionally biased region" description="Polar residues" evidence="4">
    <location>
        <begin position="320"/>
        <end position="330"/>
    </location>
</feature>
<dbReference type="InterPro" id="IPR045058">
    <property type="entry name" value="GIMA/IAN/Toc"/>
</dbReference>
<dbReference type="Pfam" id="PF04548">
    <property type="entry name" value="AIG1"/>
    <property type="match status" value="1"/>
</dbReference>
<keyword evidence="5" id="KW-1133">Transmembrane helix</keyword>
<dbReference type="EMBL" id="JADWDJ010000007">
    <property type="protein sequence ID" value="KAG5278861.1"/>
    <property type="molecule type" value="Genomic_DNA"/>
</dbReference>
<feature type="transmembrane region" description="Helical" evidence="5">
    <location>
        <begin position="294"/>
        <end position="312"/>
    </location>
</feature>
<evidence type="ECO:0000256" key="3">
    <source>
        <dbReference type="ARBA" id="ARBA00023134"/>
    </source>
</evidence>
<keyword evidence="2" id="KW-0547">Nucleotide-binding</keyword>
<keyword evidence="3" id="KW-0342">GTP-binding</keyword>
<dbReference type="Proteomes" id="UP000823561">
    <property type="component" value="Chromosome 7"/>
</dbReference>
<dbReference type="PANTHER" id="PTHR10903">
    <property type="entry name" value="GTPASE, IMAP FAMILY MEMBER-RELATED"/>
    <property type="match status" value="1"/>
</dbReference>